<dbReference type="GO" id="GO:0005829">
    <property type="term" value="C:cytosol"/>
    <property type="evidence" value="ECO:0007669"/>
    <property type="project" value="TreeGrafter"/>
</dbReference>
<evidence type="ECO:0000259" key="11">
    <source>
        <dbReference type="SMART" id="SM00934"/>
    </source>
</evidence>
<dbReference type="NCBIfam" id="NF001273">
    <property type="entry name" value="PRK00230.1"/>
    <property type="match status" value="1"/>
</dbReference>
<dbReference type="EC" id="4.1.1.23" evidence="7"/>
<evidence type="ECO:0000256" key="5">
    <source>
        <dbReference type="ARBA" id="ARBA00023239"/>
    </source>
</evidence>
<dbReference type="InterPro" id="IPR018089">
    <property type="entry name" value="OMPdecase_AS"/>
</dbReference>
<dbReference type="InterPro" id="IPR014732">
    <property type="entry name" value="OMPdecase"/>
</dbReference>
<keyword evidence="4 7" id="KW-0665">Pyrimidine biosynthesis</keyword>
<dbReference type="InterPro" id="IPR047596">
    <property type="entry name" value="OMPdecase_bac"/>
</dbReference>
<feature type="binding site" evidence="7 9">
    <location>
        <position position="211"/>
    </location>
    <ligand>
        <name>substrate</name>
    </ligand>
</feature>
<keyword evidence="3 7" id="KW-0210">Decarboxylase</keyword>
<dbReference type="CDD" id="cd04725">
    <property type="entry name" value="OMP_decarboxylase_like"/>
    <property type="match status" value="1"/>
</dbReference>
<protein>
    <recommendedName>
        <fullName evidence="7">Orotidine 5'-phosphate decarboxylase</fullName>
        <ecNumber evidence="7">4.1.1.23</ecNumber>
    </recommendedName>
    <alternativeName>
        <fullName evidence="7">OMP decarboxylase</fullName>
        <shortName evidence="7">OMPDCase</shortName>
        <shortName evidence="7">OMPdecase</shortName>
    </alternativeName>
</protein>
<comment type="function">
    <text evidence="1 7">Catalyzes the decarboxylation of orotidine 5'-monophosphate (OMP) to uridine 5'-monophosphate (UMP).</text>
</comment>
<dbReference type="UniPathway" id="UPA00070">
    <property type="reaction ID" value="UER00120"/>
</dbReference>
<keyword evidence="5 7" id="KW-0456">Lyase</keyword>
<comment type="similarity">
    <text evidence="7">Belongs to the OMP decarboxylase family. Type 1 subfamily.</text>
</comment>
<dbReference type="Proteomes" id="UP000093044">
    <property type="component" value="Chromosome"/>
</dbReference>
<feature type="binding site" evidence="7 9">
    <location>
        <position position="35"/>
    </location>
    <ligand>
        <name>substrate</name>
    </ligand>
</feature>
<feature type="binding site" evidence="7 9">
    <location>
        <position position="210"/>
    </location>
    <ligand>
        <name>substrate</name>
    </ligand>
</feature>
<evidence type="ECO:0000256" key="8">
    <source>
        <dbReference type="PIRSR" id="PIRSR614732-1"/>
    </source>
</evidence>
<dbReference type="HAMAP" id="MF_01200_B">
    <property type="entry name" value="OMPdecase_type1_B"/>
    <property type="match status" value="1"/>
</dbReference>
<feature type="binding site" evidence="7">
    <location>
        <begin position="62"/>
        <end position="71"/>
    </location>
    <ligand>
        <name>substrate</name>
    </ligand>
</feature>
<evidence type="ECO:0000256" key="10">
    <source>
        <dbReference type="RuleBase" id="RU000512"/>
    </source>
</evidence>
<dbReference type="GeneID" id="83058160"/>
<evidence type="ECO:0000256" key="4">
    <source>
        <dbReference type="ARBA" id="ARBA00022975"/>
    </source>
</evidence>
<dbReference type="SUPFAM" id="SSF51366">
    <property type="entry name" value="Ribulose-phoshate binding barrel"/>
    <property type="match status" value="1"/>
</dbReference>
<dbReference type="Gene3D" id="3.20.20.70">
    <property type="entry name" value="Aldolase class I"/>
    <property type="match status" value="1"/>
</dbReference>
<dbReference type="STRING" id="1197717.BED41_09900"/>
<dbReference type="GO" id="GO:0044205">
    <property type="term" value="P:'de novo' UMP biosynthetic process"/>
    <property type="evidence" value="ECO:0007669"/>
    <property type="project" value="UniProtKB-UniRule"/>
</dbReference>
<dbReference type="InterPro" id="IPR013785">
    <property type="entry name" value="Aldolase_TIM"/>
</dbReference>
<comment type="catalytic activity">
    <reaction evidence="6 7 10">
        <text>orotidine 5'-phosphate + H(+) = UMP + CO2</text>
        <dbReference type="Rhea" id="RHEA:11596"/>
        <dbReference type="ChEBI" id="CHEBI:15378"/>
        <dbReference type="ChEBI" id="CHEBI:16526"/>
        <dbReference type="ChEBI" id="CHEBI:57538"/>
        <dbReference type="ChEBI" id="CHEBI:57865"/>
        <dbReference type="EC" id="4.1.1.23"/>
    </reaction>
</comment>
<dbReference type="InterPro" id="IPR011060">
    <property type="entry name" value="RibuloseP-bd_barrel"/>
</dbReference>
<evidence type="ECO:0000256" key="2">
    <source>
        <dbReference type="ARBA" id="ARBA00004861"/>
    </source>
</evidence>
<dbReference type="AlphaFoldDB" id="A0A1B2I5U6"/>
<comment type="pathway">
    <text evidence="2 7 10">Pyrimidine metabolism; UMP biosynthesis via de novo pathway; UMP from orotate: step 2/2.</text>
</comment>
<feature type="binding site" evidence="7 9">
    <location>
        <position position="13"/>
    </location>
    <ligand>
        <name>substrate</name>
    </ligand>
</feature>
<feature type="binding site" evidence="7 9">
    <location>
        <position position="181"/>
    </location>
    <ligand>
        <name>substrate</name>
    </ligand>
</feature>
<feature type="binding site" evidence="7 9">
    <location>
        <position position="121"/>
    </location>
    <ligand>
        <name>substrate</name>
    </ligand>
</feature>
<comment type="subunit">
    <text evidence="7">Homodimer.</text>
</comment>
<dbReference type="PROSITE" id="PS00156">
    <property type="entry name" value="OMPDECASE"/>
    <property type="match status" value="1"/>
</dbReference>
<gene>
    <name evidence="7" type="primary">pyrF</name>
    <name evidence="12" type="ORF">BED41_09900</name>
</gene>
<feature type="active site" description="For OMPdecase activity" evidence="8">
    <location>
        <position position="62"/>
    </location>
</feature>
<evidence type="ECO:0000256" key="7">
    <source>
        <dbReference type="HAMAP-Rule" id="MF_01200"/>
    </source>
</evidence>
<keyword evidence="13" id="KW-1185">Reference proteome</keyword>
<name>A0A1B2I5U6_9BACT</name>
<dbReference type="PANTHER" id="PTHR32119:SF2">
    <property type="entry name" value="OROTIDINE 5'-PHOSPHATE DECARBOXYLASE"/>
    <property type="match status" value="1"/>
</dbReference>
<feature type="active site" description="For OMPdecase activity" evidence="8">
    <location>
        <position position="67"/>
    </location>
</feature>
<dbReference type="NCBIfam" id="TIGR01740">
    <property type="entry name" value="pyrF"/>
    <property type="match status" value="1"/>
</dbReference>
<accession>A0A1B2I5U6</accession>
<dbReference type="OrthoDB" id="9806203at2"/>
<evidence type="ECO:0000256" key="3">
    <source>
        <dbReference type="ARBA" id="ARBA00022793"/>
    </source>
</evidence>
<dbReference type="PANTHER" id="PTHR32119">
    <property type="entry name" value="OROTIDINE 5'-PHOSPHATE DECARBOXYLASE"/>
    <property type="match status" value="1"/>
</dbReference>
<dbReference type="GO" id="GO:0004590">
    <property type="term" value="F:orotidine-5'-phosphate decarboxylase activity"/>
    <property type="evidence" value="ECO:0007669"/>
    <property type="project" value="UniProtKB-UniRule"/>
</dbReference>
<evidence type="ECO:0000256" key="6">
    <source>
        <dbReference type="ARBA" id="ARBA00049157"/>
    </source>
</evidence>
<sequence>MDNNKCGLIVALDLPSLDGARDFLDRLDKATKYVKVGPRLYALGGVAFAKEIIDRGYELFLDLKLHDIPNTVASAVEPLSELGLWALTIHTSGGYEMMARSVAMRDKTGSRMKLLGITVLTSLGGELWSDVHPGCDMQQALVGRAETAQRAGLDGIVCSPLDLELLKGRAEKLLRVVPGIRAKKVSTEDQTRVATAKDAAEAGASYIVVGRPILEAADPIAAAKDILKTLGEVSH</sequence>
<evidence type="ECO:0000313" key="13">
    <source>
        <dbReference type="Proteomes" id="UP000093044"/>
    </source>
</evidence>
<dbReference type="SMART" id="SM00934">
    <property type="entry name" value="OMPdecase"/>
    <property type="match status" value="1"/>
</dbReference>
<dbReference type="RefSeq" id="WP_066745471.1">
    <property type="nucleotide sequence ID" value="NZ_CP016757.1"/>
</dbReference>
<feature type="binding site" evidence="7 9">
    <location>
        <position position="190"/>
    </location>
    <ligand>
        <name>substrate</name>
    </ligand>
</feature>
<reference evidence="12" key="1">
    <citation type="submission" date="2016-08" db="EMBL/GenBank/DDBJ databases">
        <title>Complete genome of Cloacibacillus porcorum.</title>
        <authorList>
            <person name="Looft T."/>
            <person name="Bayles D.O."/>
            <person name="Alt D.P."/>
        </authorList>
    </citation>
    <scope>NUCLEOTIDE SEQUENCE [LARGE SCALE GENOMIC DNA]</scope>
    <source>
        <strain evidence="12">CL-84</strain>
    </source>
</reference>
<dbReference type="EMBL" id="CP016757">
    <property type="protein sequence ID" value="ANZ45351.1"/>
    <property type="molecule type" value="Genomic_DNA"/>
</dbReference>
<evidence type="ECO:0000256" key="1">
    <source>
        <dbReference type="ARBA" id="ARBA00002356"/>
    </source>
</evidence>
<feature type="domain" description="Orotidine 5'-phosphate decarboxylase" evidence="11">
    <location>
        <begin position="7"/>
        <end position="226"/>
    </location>
</feature>
<feature type="active site" description="Proton donor" evidence="7">
    <location>
        <position position="64"/>
    </location>
</feature>
<dbReference type="InterPro" id="IPR001754">
    <property type="entry name" value="OMPdeCOase_dom"/>
</dbReference>
<dbReference type="KEGG" id="cpor:BED41_09900"/>
<dbReference type="Pfam" id="PF00215">
    <property type="entry name" value="OMPdecase"/>
    <property type="match status" value="1"/>
</dbReference>
<feature type="active site" description="For OMPdecase activity" evidence="8">
    <location>
        <position position="64"/>
    </location>
</feature>
<evidence type="ECO:0000313" key="12">
    <source>
        <dbReference type="EMBL" id="ANZ45351.1"/>
    </source>
</evidence>
<dbReference type="GO" id="GO:0006207">
    <property type="term" value="P:'de novo' pyrimidine nucleobase biosynthetic process"/>
    <property type="evidence" value="ECO:0007669"/>
    <property type="project" value="InterPro"/>
</dbReference>
<evidence type="ECO:0000256" key="9">
    <source>
        <dbReference type="PIRSR" id="PIRSR614732-2"/>
    </source>
</evidence>
<proteinExistence type="inferred from homology"/>
<organism evidence="12 13">
    <name type="scientific">Cloacibacillus porcorum</name>
    <dbReference type="NCBI Taxonomy" id="1197717"/>
    <lineage>
        <taxon>Bacteria</taxon>
        <taxon>Thermotogati</taxon>
        <taxon>Synergistota</taxon>
        <taxon>Synergistia</taxon>
        <taxon>Synergistales</taxon>
        <taxon>Synergistaceae</taxon>
        <taxon>Cloacibacillus</taxon>
    </lineage>
</organism>